<organism evidence="4 5">
    <name type="scientific">Vreelandella olivaria</name>
    <dbReference type="NCBI Taxonomy" id="390919"/>
    <lineage>
        <taxon>Bacteria</taxon>
        <taxon>Pseudomonadati</taxon>
        <taxon>Pseudomonadota</taxon>
        <taxon>Gammaproteobacteria</taxon>
        <taxon>Oceanospirillales</taxon>
        <taxon>Halomonadaceae</taxon>
        <taxon>Vreelandella</taxon>
    </lineage>
</organism>
<keyword evidence="2" id="KW-0418">Kinase</keyword>
<keyword evidence="5" id="KW-1185">Reference proteome</keyword>
<dbReference type="EMBL" id="AP019416">
    <property type="protein sequence ID" value="BBI49921.1"/>
    <property type="molecule type" value="Genomic_DNA"/>
</dbReference>
<dbReference type="PANTHER" id="PTHR10584:SF166">
    <property type="entry name" value="RIBOKINASE"/>
    <property type="match status" value="1"/>
</dbReference>
<gene>
    <name evidence="4" type="ORF">HORIV_23420</name>
</gene>
<protein>
    <recommendedName>
        <fullName evidence="3">Carbohydrate kinase PfkB domain-containing protein</fullName>
    </recommendedName>
</protein>
<evidence type="ECO:0000256" key="1">
    <source>
        <dbReference type="ARBA" id="ARBA00022679"/>
    </source>
</evidence>
<dbReference type="Pfam" id="PF00294">
    <property type="entry name" value="PfkB"/>
    <property type="match status" value="1"/>
</dbReference>
<accession>A0ABN5WZD6</accession>
<dbReference type="InterPro" id="IPR029056">
    <property type="entry name" value="Ribokinase-like"/>
</dbReference>
<dbReference type="Proteomes" id="UP000289555">
    <property type="component" value="Chromosome"/>
</dbReference>
<evidence type="ECO:0000256" key="2">
    <source>
        <dbReference type="ARBA" id="ARBA00022777"/>
    </source>
</evidence>
<evidence type="ECO:0000313" key="5">
    <source>
        <dbReference type="Proteomes" id="UP000289555"/>
    </source>
</evidence>
<dbReference type="InterPro" id="IPR011611">
    <property type="entry name" value="PfkB_dom"/>
</dbReference>
<reference evidence="5" key="1">
    <citation type="journal article" date="2019" name="Microbiol. Resour. Announc.">
        <title>Complete Genome Sequence of Halomonas olivaria, a Moderately Halophilic Bacterium Isolated from Olive Processing Effluents, Obtained by Nanopore Sequencing.</title>
        <authorList>
            <person name="Nagata S."/>
            <person name="Ii K.M."/>
            <person name="Tsukimi T."/>
            <person name="Miura M.C."/>
            <person name="Galipon J."/>
            <person name="Arakawa K."/>
        </authorList>
    </citation>
    <scope>NUCLEOTIDE SEQUENCE [LARGE SCALE GENOMIC DNA]</scope>
    <source>
        <strain evidence="5">TYRC17</strain>
    </source>
</reference>
<proteinExistence type="predicted"/>
<feature type="domain" description="Carbohydrate kinase PfkB" evidence="3">
    <location>
        <begin position="16"/>
        <end position="161"/>
    </location>
</feature>
<dbReference type="PANTHER" id="PTHR10584">
    <property type="entry name" value="SUGAR KINASE"/>
    <property type="match status" value="1"/>
</dbReference>
<evidence type="ECO:0000259" key="3">
    <source>
        <dbReference type="Pfam" id="PF00294"/>
    </source>
</evidence>
<dbReference type="Gene3D" id="3.40.1190.20">
    <property type="match status" value="1"/>
</dbReference>
<sequence length="169" mass="17554">MLSGYTLYYPAARVALADWVAGLQADITVIFDPSPVVALLSEVILRKVMSRADWVSANAAEAVVLTGKSDPVEAASALAHDRQGAVLRSGAVGCVLATGGQVHRIDPHRVEAIDTNGAGDCHIGCFIAELARSGDALRAARYANIAAALSTTRAGSATPPEHRQVLALI</sequence>
<name>A0ABN5WZD6_9GAMM</name>
<dbReference type="SUPFAM" id="SSF53613">
    <property type="entry name" value="Ribokinase-like"/>
    <property type="match status" value="1"/>
</dbReference>
<keyword evidence="1" id="KW-0808">Transferase</keyword>
<evidence type="ECO:0000313" key="4">
    <source>
        <dbReference type="EMBL" id="BBI49921.1"/>
    </source>
</evidence>